<feature type="signal peptide" evidence="1">
    <location>
        <begin position="1"/>
        <end position="36"/>
    </location>
</feature>
<dbReference type="GO" id="GO:0016787">
    <property type="term" value="F:hydrolase activity"/>
    <property type="evidence" value="ECO:0007669"/>
    <property type="project" value="UniProtKB-KW"/>
</dbReference>
<accession>A0A212AF02</accession>
<comment type="caution">
    <text evidence="3">The sequence shown here is derived from an EMBL/GenBank/DDBJ whole genome shotgun (WGS) entry which is preliminary data.</text>
</comment>
<reference evidence="3 4" key="1">
    <citation type="submission" date="2016-12" db="EMBL/GenBank/DDBJ databases">
        <title>Comparison of Traditional DNA-DNA Hybridization with In Silico Genomic Analysis.</title>
        <authorList>
            <person name="Nicholson A.C."/>
            <person name="Humrighouse B.W."/>
            <person name="Graziano J."/>
            <person name="Lasker B."/>
            <person name="Whitney A.M."/>
            <person name="Mcquiston J.R."/>
        </authorList>
    </citation>
    <scope>NUCLEOTIDE SEQUENCE [LARGE SCALE GENOMIC DNA]</scope>
    <source>
        <strain evidence="3 4">H2240</strain>
    </source>
</reference>
<sequence length="226" mass="24737">MPPRGANENQSGNGMTRTGRGIAVALALALGSPATAFTDAATTATRAQDANYTADDVRRPVDPWLVKAVSAPAAGEMRVRYDANWLDDQPKANGDANWRCLAKAVYFESRGEPLQGQFAVAEVILNRVENRQWPNSICGVVKQGCQFSFMCDGTPDHIAERKAYERAGKIARLMLDGAPRQLTYGATFFHTVHVKPGWSRKMARTTLIGDHLFYRLPGATQRVAVD</sequence>
<dbReference type="AlphaFoldDB" id="A0A212AF02"/>
<dbReference type="Proteomes" id="UP000196878">
    <property type="component" value="Unassembled WGS sequence"/>
</dbReference>
<dbReference type="InterPro" id="IPR011105">
    <property type="entry name" value="Cell_wall_hydrolase_SleB"/>
</dbReference>
<keyword evidence="3" id="KW-0378">Hydrolase</keyword>
<evidence type="ECO:0000256" key="1">
    <source>
        <dbReference type="SAM" id="SignalP"/>
    </source>
</evidence>
<evidence type="ECO:0000259" key="2">
    <source>
        <dbReference type="Pfam" id="PF07486"/>
    </source>
</evidence>
<dbReference type="EMBL" id="NIPW01000006">
    <property type="protein sequence ID" value="OWJ80007.1"/>
    <property type="molecule type" value="Genomic_DNA"/>
</dbReference>
<keyword evidence="1" id="KW-0732">Signal</keyword>
<dbReference type="Pfam" id="PF07486">
    <property type="entry name" value="Hydrolase_2"/>
    <property type="match status" value="1"/>
</dbReference>
<dbReference type="InterPro" id="IPR042047">
    <property type="entry name" value="SleB_dom1"/>
</dbReference>
<keyword evidence="4" id="KW-1185">Reference proteome</keyword>
<proteinExistence type="predicted"/>
<feature type="chain" id="PRO_5012103403" evidence="1">
    <location>
        <begin position="37"/>
        <end position="226"/>
    </location>
</feature>
<evidence type="ECO:0000313" key="3">
    <source>
        <dbReference type="EMBL" id="OWJ80007.1"/>
    </source>
</evidence>
<protein>
    <submittedName>
        <fullName evidence="3">Cell wall hydrolase</fullName>
    </submittedName>
</protein>
<dbReference type="Gene3D" id="1.10.10.2520">
    <property type="entry name" value="Cell wall hydrolase SleB, domain 1"/>
    <property type="match status" value="1"/>
</dbReference>
<feature type="domain" description="Cell wall hydrolase SleB" evidence="2">
    <location>
        <begin position="111"/>
        <end position="214"/>
    </location>
</feature>
<gene>
    <name evidence="3" type="ORF">CDV49_04315</name>
</gene>
<dbReference type="OrthoDB" id="9785345at2"/>
<evidence type="ECO:0000313" key="4">
    <source>
        <dbReference type="Proteomes" id="UP000196878"/>
    </source>
</evidence>
<name>A0A212AF02_9RHOB</name>
<organism evidence="3 4">
    <name type="scientific">Haematobacter genomosp. 1</name>
    <dbReference type="NCBI Taxonomy" id="366618"/>
    <lineage>
        <taxon>Bacteria</taxon>
        <taxon>Pseudomonadati</taxon>
        <taxon>Pseudomonadota</taxon>
        <taxon>Alphaproteobacteria</taxon>
        <taxon>Rhodobacterales</taxon>
        <taxon>Paracoccaceae</taxon>
        <taxon>Haematobacter</taxon>
    </lineage>
</organism>